<proteinExistence type="predicted"/>
<protein>
    <submittedName>
        <fullName evidence="6">Cytochrome c oxidase-assembly factor cox-23</fullName>
    </submittedName>
</protein>
<dbReference type="PANTHER" id="PTHR46811:SF1">
    <property type="entry name" value="COILED-COIL-HELIX-COILED-COIL-HELIX DOMAIN-CONTAINING PROTEIN 7"/>
    <property type="match status" value="1"/>
</dbReference>
<comment type="caution">
    <text evidence="6">The sequence shown here is derived from an EMBL/GenBank/DDBJ whole genome shotgun (WGS) entry which is preliminary data.</text>
</comment>
<accession>A0AAI9Y1N2</accession>
<dbReference type="PROSITE" id="PS51808">
    <property type="entry name" value="CHCH"/>
    <property type="match status" value="1"/>
</dbReference>
<dbReference type="PANTHER" id="PTHR46811">
    <property type="entry name" value="COILED-COIL-HELIX-COILED-COIL-HELIX DOMAIN-CONTAINING PROTEIN 7"/>
    <property type="match status" value="1"/>
</dbReference>
<keyword evidence="4" id="KW-1015">Disulfide bond</keyword>
<dbReference type="InterPro" id="IPR051040">
    <property type="entry name" value="COX23"/>
</dbReference>
<sequence>MSRRQAQNSSYLIAARAFPNRNVTDANVRRVPPTPIPGASHLQSFHELTENNRTSYPENPAVFERIPSIEMSEPQKPATAAPEKVDETYTESKAKFEGKAKSEYFDPCQELAQKSIKCLHRNGGDRAMCGDYFQAYRDCKKAWFDKLKADRKAQGAWW</sequence>
<comment type="subcellular location">
    <subcellularLocation>
        <location evidence="2">Mitochondrion intermembrane space</location>
    </subcellularLocation>
</comment>
<dbReference type="GO" id="GO:0005758">
    <property type="term" value="C:mitochondrial intermembrane space"/>
    <property type="evidence" value="ECO:0007669"/>
    <property type="project" value="UniProtKB-SubCell"/>
</dbReference>
<evidence type="ECO:0000256" key="1">
    <source>
        <dbReference type="ARBA" id="ARBA00003875"/>
    </source>
</evidence>
<comment type="function">
    <text evidence="1">Required for the assembly of cytochrome c oxidase.</text>
</comment>
<evidence type="ECO:0000313" key="6">
    <source>
        <dbReference type="EMBL" id="KAK1468078.1"/>
    </source>
</evidence>
<organism evidence="6 7">
    <name type="scientific">Colletotrichum cuscutae</name>
    <dbReference type="NCBI Taxonomy" id="1209917"/>
    <lineage>
        <taxon>Eukaryota</taxon>
        <taxon>Fungi</taxon>
        <taxon>Dikarya</taxon>
        <taxon>Ascomycota</taxon>
        <taxon>Pezizomycotina</taxon>
        <taxon>Sordariomycetes</taxon>
        <taxon>Hypocreomycetidae</taxon>
        <taxon>Glomerellales</taxon>
        <taxon>Glomerellaceae</taxon>
        <taxon>Colletotrichum</taxon>
        <taxon>Colletotrichum acutatum species complex</taxon>
    </lineage>
</organism>
<keyword evidence="7" id="KW-1185">Reference proteome</keyword>
<gene>
    <name evidence="6" type="ORF">CCUS01_06782</name>
</gene>
<evidence type="ECO:0000313" key="7">
    <source>
        <dbReference type="Proteomes" id="UP001239213"/>
    </source>
</evidence>
<name>A0AAI9Y1N2_9PEZI</name>
<evidence type="ECO:0000256" key="5">
    <source>
        <dbReference type="SAM" id="MobiDB-lite"/>
    </source>
</evidence>
<dbReference type="GO" id="GO:0033108">
    <property type="term" value="P:mitochondrial respiratory chain complex assembly"/>
    <property type="evidence" value="ECO:0007669"/>
    <property type="project" value="TreeGrafter"/>
</dbReference>
<evidence type="ECO:0000256" key="2">
    <source>
        <dbReference type="ARBA" id="ARBA00004569"/>
    </source>
</evidence>
<reference evidence="6" key="1">
    <citation type="submission" date="2016-11" db="EMBL/GenBank/DDBJ databases">
        <title>The genome sequence of Colletotrichum cuscutae.</title>
        <authorList>
            <person name="Baroncelli R."/>
        </authorList>
    </citation>
    <scope>NUCLEOTIDE SEQUENCE</scope>
    <source>
        <strain evidence="6">IMI 304802</strain>
    </source>
</reference>
<dbReference type="EMBL" id="MPDP01000254">
    <property type="protein sequence ID" value="KAK1468078.1"/>
    <property type="molecule type" value="Genomic_DNA"/>
</dbReference>
<evidence type="ECO:0000256" key="3">
    <source>
        <dbReference type="ARBA" id="ARBA00023128"/>
    </source>
</evidence>
<dbReference type="InterPro" id="IPR009069">
    <property type="entry name" value="Cys_alpha_HP_mot_SF"/>
</dbReference>
<dbReference type="Proteomes" id="UP001239213">
    <property type="component" value="Unassembled WGS sequence"/>
</dbReference>
<keyword evidence="3" id="KW-0496">Mitochondrion</keyword>
<feature type="region of interest" description="Disordered" evidence="5">
    <location>
        <begin position="68"/>
        <end position="89"/>
    </location>
</feature>
<evidence type="ECO:0000256" key="4">
    <source>
        <dbReference type="ARBA" id="ARBA00023157"/>
    </source>
</evidence>
<dbReference type="AlphaFoldDB" id="A0AAI9Y1N2"/>
<dbReference type="SUPFAM" id="SSF47072">
    <property type="entry name" value="Cysteine alpha-hairpin motif"/>
    <property type="match status" value="1"/>
</dbReference>